<name>A0A1H6DXU2_9GAMM</name>
<evidence type="ECO:0000256" key="1">
    <source>
        <dbReference type="SAM" id="MobiDB-lite"/>
    </source>
</evidence>
<organism evidence="2 3">
    <name type="scientific">Marinobacterium lutimaris</name>
    <dbReference type="NCBI Taxonomy" id="568106"/>
    <lineage>
        <taxon>Bacteria</taxon>
        <taxon>Pseudomonadati</taxon>
        <taxon>Pseudomonadota</taxon>
        <taxon>Gammaproteobacteria</taxon>
        <taxon>Oceanospirillales</taxon>
        <taxon>Oceanospirillaceae</taxon>
        <taxon>Marinobacterium</taxon>
    </lineage>
</organism>
<accession>A0A1H6DXU2</accession>
<dbReference type="Pfam" id="PF11198">
    <property type="entry name" value="DUF2857"/>
    <property type="match status" value="1"/>
</dbReference>
<feature type="region of interest" description="Disordered" evidence="1">
    <location>
        <begin position="1"/>
        <end position="20"/>
    </location>
</feature>
<reference evidence="2 3" key="1">
    <citation type="submission" date="2016-10" db="EMBL/GenBank/DDBJ databases">
        <authorList>
            <person name="de Groot N.N."/>
        </authorList>
    </citation>
    <scope>NUCLEOTIDE SEQUENCE [LARGE SCALE GENOMIC DNA]</scope>
    <source>
        <strain evidence="2 3">DSM 22012</strain>
    </source>
</reference>
<proteinExistence type="predicted"/>
<keyword evidence="3" id="KW-1185">Reference proteome</keyword>
<dbReference type="InterPro" id="IPR021364">
    <property type="entry name" value="DUF2857"/>
</dbReference>
<protein>
    <submittedName>
        <fullName evidence="2">Uncharacterized protein</fullName>
    </submittedName>
</protein>
<gene>
    <name evidence="2" type="ORF">SAMN05444390_11311</name>
</gene>
<evidence type="ECO:0000313" key="2">
    <source>
        <dbReference type="EMBL" id="SEG89566.1"/>
    </source>
</evidence>
<dbReference type="Proteomes" id="UP000236745">
    <property type="component" value="Unassembled WGS sequence"/>
</dbReference>
<dbReference type="EMBL" id="FNVQ01000013">
    <property type="protein sequence ID" value="SEG89566.1"/>
    <property type="molecule type" value="Genomic_DNA"/>
</dbReference>
<evidence type="ECO:0000313" key="3">
    <source>
        <dbReference type="Proteomes" id="UP000236745"/>
    </source>
</evidence>
<sequence>MSMDRLKSGAVAPEPPSSGELAVPQATVDCIQQLVLRMLMDIHVSVSTGTVQRFLALGMTQGQILHASQLSPGQMDDLAKSYARTVSRRSLNHGGIVCDFFELGALISRRTNEEELAEKYLRAGASNDLMSRLFGKRSTECSGLRQLLSIPAKKGRKSEPKNVDEAQMTIYSLYKLAMETTSCSRLSILQIHHETGFPLNYIHRVITDNNQFPL</sequence>
<dbReference type="AlphaFoldDB" id="A0A1H6DXU2"/>